<keyword evidence="9" id="KW-0732">Signal</keyword>
<evidence type="ECO:0000256" key="1">
    <source>
        <dbReference type="ARBA" id="ARBA00005871"/>
    </source>
</evidence>
<dbReference type="InterPro" id="IPR006680">
    <property type="entry name" value="Amidohydro-rel"/>
</dbReference>
<evidence type="ECO:0000259" key="10">
    <source>
        <dbReference type="Pfam" id="PF04909"/>
    </source>
</evidence>
<dbReference type="Gene3D" id="3.20.20.140">
    <property type="entry name" value="Metal-dependent hydrolases"/>
    <property type="match status" value="1"/>
</dbReference>
<dbReference type="CDD" id="cd01292">
    <property type="entry name" value="metallo-dependent_hydrolases"/>
    <property type="match status" value="1"/>
</dbReference>
<proteinExistence type="inferred from homology"/>
<evidence type="ECO:0000256" key="2">
    <source>
        <dbReference type="ARBA" id="ARBA00022723"/>
    </source>
</evidence>
<keyword evidence="5 8" id="KW-0456">Lyase</keyword>
<dbReference type="InterPro" id="IPR032465">
    <property type="entry name" value="ACMSD"/>
</dbReference>
<dbReference type="Proteomes" id="UP001338125">
    <property type="component" value="Unassembled WGS sequence"/>
</dbReference>
<comment type="similarity">
    <text evidence="1">Belongs to the metallo-dependent hydrolases superfamily. ACMSD family.</text>
</comment>
<feature type="domain" description="Amidohydrolase-related" evidence="10">
    <location>
        <begin position="27"/>
        <end position="319"/>
    </location>
</feature>
<sequence>MGLLYVLQTILSHILMFFSKRVSGSRIDTHIHVLTPAFIKALEENGGDPAGWVTPTWTIEECIRFCDTVGSSFAVLSVTAPGTSIVGTGEEGRRLARNLNEEVWDICRQRPGRFGYFASLPDFNDVQGAVQEIERVYAEGNANGVVVMSSYGKKLLGDETFIPIWKALNKHKALVFVHPCGLDVEPERISGFLPPPVVDFPLATTRTAVSLVLSGTLTECQNVDVILSHGGGTLPYIGQRAFGSLIDPFIASQAKVNFIEGQRAASRFYYDLALSTSRPQLAALLEFTTPSKILYGSDFPYAPRVGIYTGLLQYARYIKSKEGAKLGPTQLNANAVKLLQKHRTPNCFLPSDDNRTTGPDYGLEESEQAMEARELLSKL</sequence>
<comment type="caution">
    <text evidence="11">The sequence shown here is derived from an EMBL/GenBank/DDBJ whole genome shotgun (WGS) entry which is preliminary data.</text>
</comment>
<keyword evidence="3 8" id="KW-0210">Decarboxylase</keyword>
<gene>
    <name evidence="11" type="ORF">PT974_01714</name>
</gene>
<dbReference type="PANTHER" id="PTHR21240:SF29">
    <property type="entry name" value="AMIDOHYDROLASE-RELATED DOMAIN-CONTAINING PROTEIN"/>
    <property type="match status" value="1"/>
</dbReference>
<dbReference type="InterPro" id="IPR032466">
    <property type="entry name" value="Metal_Hydrolase"/>
</dbReference>
<name>A0ABR0SX54_9HYPO</name>
<keyword evidence="2" id="KW-0479">Metal-binding</keyword>
<feature type="signal peptide" evidence="9">
    <location>
        <begin position="1"/>
        <end position="24"/>
    </location>
</feature>
<evidence type="ECO:0000256" key="9">
    <source>
        <dbReference type="SAM" id="SignalP"/>
    </source>
</evidence>
<evidence type="ECO:0000313" key="12">
    <source>
        <dbReference type="Proteomes" id="UP001338125"/>
    </source>
</evidence>
<dbReference type="EC" id="4.1.1.52" evidence="7"/>
<evidence type="ECO:0000256" key="6">
    <source>
        <dbReference type="ARBA" id="ARBA00036832"/>
    </source>
</evidence>
<evidence type="ECO:0000256" key="4">
    <source>
        <dbReference type="ARBA" id="ARBA00022833"/>
    </source>
</evidence>
<dbReference type="Pfam" id="PF04909">
    <property type="entry name" value="Amidohydro_2"/>
    <property type="match status" value="1"/>
</dbReference>
<evidence type="ECO:0000256" key="8">
    <source>
        <dbReference type="RuleBase" id="RU366045"/>
    </source>
</evidence>
<evidence type="ECO:0000256" key="7">
    <source>
        <dbReference type="ARBA" id="ARBA00038889"/>
    </source>
</evidence>
<evidence type="ECO:0000256" key="3">
    <source>
        <dbReference type="ARBA" id="ARBA00022793"/>
    </source>
</evidence>
<accession>A0ABR0SX54</accession>
<evidence type="ECO:0000313" key="11">
    <source>
        <dbReference type="EMBL" id="KAK5996380.1"/>
    </source>
</evidence>
<organism evidence="11 12">
    <name type="scientific">Cladobotryum mycophilum</name>
    <dbReference type="NCBI Taxonomy" id="491253"/>
    <lineage>
        <taxon>Eukaryota</taxon>
        <taxon>Fungi</taxon>
        <taxon>Dikarya</taxon>
        <taxon>Ascomycota</taxon>
        <taxon>Pezizomycotina</taxon>
        <taxon>Sordariomycetes</taxon>
        <taxon>Hypocreomycetidae</taxon>
        <taxon>Hypocreales</taxon>
        <taxon>Hypocreaceae</taxon>
        <taxon>Cladobotryum</taxon>
    </lineage>
</organism>
<dbReference type="PANTHER" id="PTHR21240">
    <property type="entry name" value="2-AMINO-3-CARBOXYLMUCONATE-6-SEMIALDEHYDE DECARBOXYLASE"/>
    <property type="match status" value="1"/>
</dbReference>
<keyword evidence="4" id="KW-0862">Zinc</keyword>
<evidence type="ECO:0000256" key="5">
    <source>
        <dbReference type="ARBA" id="ARBA00023239"/>
    </source>
</evidence>
<protein>
    <recommendedName>
        <fullName evidence="7">6-methylsalicylate decarboxylase</fullName>
        <ecNumber evidence="7">4.1.1.52</ecNumber>
    </recommendedName>
</protein>
<feature type="chain" id="PRO_5045829882" description="6-methylsalicylate decarboxylase" evidence="9">
    <location>
        <begin position="25"/>
        <end position="379"/>
    </location>
</feature>
<dbReference type="SUPFAM" id="SSF51556">
    <property type="entry name" value="Metallo-dependent hydrolases"/>
    <property type="match status" value="1"/>
</dbReference>
<comment type="catalytic activity">
    <reaction evidence="6">
        <text>6-methylsalicylate + H(+) = 3-methylphenol + CO2</text>
        <dbReference type="Rhea" id="RHEA:23112"/>
        <dbReference type="ChEBI" id="CHEBI:15378"/>
        <dbReference type="ChEBI" id="CHEBI:16526"/>
        <dbReference type="ChEBI" id="CHEBI:17231"/>
        <dbReference type="ChEBI" id="CHEBI:36658"/>
        <dbReference type="EC" id="4.1.1.52"/>
    </reaction>
    <physiologicalReaction direction="left-to-right" evidence="6">
        <dbReference type="Rhea" id="RHEA:23113"/>
    </physiologicalReaction>
</comment>
<reference evidence="11 12" key="1">
    <citation type="submission" date="2024-01" db="EMBL/GenBank/DDBJ databases">
        <title>Complete genome of Cladobotryum mycophilum ATHUM6906.</title>
        <authorList>
            <person name="Christinaki A.C."/>
            <person name="Myridakis A.I."/>
            <person name="Kouvelis V.N."/>
        </authorList>
    </citation>
    <scope>NUCLEOTIDE SEQUENCE [LARGE SCALE GENOMIC DNA]</scope>
    <source>
        <strain evidence="11 12">ATHUM6906</strain>
    </source>
</reference>
<dbReference type="EMBL" id="JAVFKD010000002">
    <property type="protein sequence ID" value="KAK5996380.1"/>
    <property type="molecule type" value="Genomic_DNA"/>
</dbReference>
<keyword evidence="12" id="KW-1185">Reference proteome</keyword>